<name>A0ABQ4JFE1_9ACTN</name>
<protein>
    <recommendedName>
        <fullName evidence="4">Lipoprotein</fullName>
    </recommendedName>
</protein>
<keyword evidence="3" id="KW-1185">Reference proteome</keyword>
<dbReference type="Proteomes" id="UP000653076">
    <property type="component" value="Unassembled WGS sequence"/>
</dbReference>
<feature type="region of interest" description="Disordered" evidence="1">
    <location>
        <begin position="219"/>
        <end position="240"/>
    </location>
</feature>
<feature type="region of interest" description="Disordered" evidence="1">
    <location>
        <begin position="61"/>
        <end position="93"/>
    </location>
</feature>
<evidence type="ECO:0008006" key="4">
    <source>
        <dbReference type="Google" id="ProtNLM"/>
    </source>
</evidence>
<proteinExistence type="predicted"/>
<accession>A0ABQ4JFE1</accession>
<feature type="compositionally biased region" description="Low complexity" evidence="1">
    <location>
        <begin position="70"/>
        <end position="83"/>
    </location>
</feature>
<gene>
    <name evidence="2" type="ORF">Vqi01_41880</name>
</gene>
<sequence>MGSATPMLAACPEDRHVPPMPVRRAAAGRPSYGLDPFKRRRSPAALALVALLLAGCGTPPELSDPTPGLPTRAATPSATGPAASTPPPTTGLPATVAPSPTADAGLVAAACRGGPTRQRIIDLVRGRRDLLPRDAKVRVRNGPLCAADWQFTALDVTGYEPLQVVTRDQAGTLRLVTAGTDVCSIEVRVTSPPGIRTLACGDGVSEGVPPPAPTMPAAPTTVVPTPFFPTPTPTIAGSAR</sequence>
<feature type="region of interest" description="Disordered" evidence="1">
    <location>
        <begin position="1"/>
        <end position="20"/>
    </location>
</feature>
<evidence type="ECO:0000313" key="2">
    <source>
        <dbReference type="EMBL" id="GIJ29026.1"/>
    </source>
</evidence>
<reference evidence="2 3" key="1">
    <citation type="submission" date="2021-01" db="EMBL/GenBank/DDBJ databases">
        <title>Whole genome shotgun sequence of Verrucosispora qiuiae NBRC 106684.</title>
        <authorList>
            <person name="Komaki H."/>
            <person name="Tamura T."/>
        </authorList>
    </citation>
    <scope>NUCLEOTIDE SEQUENCE [LARGE SCALE GENOMIC DNA]</scope>
    <source>
        <strain evidence="2 3">NBRC 106684</strain>
    </source>
</reference>
<comment type="caution">
    <text evidence="2">The sequence shown here is derived from an EMBL/GenBank/DDBJ whole genome shotgun (WGS) entry which is preliminary data.</text>
</comment>
<organism evidence="2 3">
    <name type="scientific">Micromonospora qiuiae</name>
    <dbReference type="NCBI Taxonomy" id="502268"/>
    <lineage>
        <taxon>Bacteria</taxon>
        <taxon>Bacillati</taxon>
        <taxon>Actinomycetota</taxon>
        <taxon>Actinomycetes</taxon>
        <taxon>Micromonosporales</taxon>
        <taxon>Micromonosporaceae</taxon>
        <taxon>Micromonospora</taxon>
    </lineage>
</organism>
<evidence type="ECO:0000256" key="1">
    <source>
        <dbReference type="SAM" id="MobiDB-lite"/>
    </source>
</evidence>
<evidence type="ECO:0000313" key="3">
    <source>
        <dbReference type="Proteomes" id="UP000653076"/>
    </source>
</evidence>
<dbReference type="EMBL" id="BOPC01000060">
    <property type="protein sequence ID" value="GIJ29026.1"/>
    <property type="molecule type" value="Genomic_DNA"/>
</dbReference>